<evidence type="ECO:0000313" key="3">
    <source>
        <dbReference type="Proteomes" id="UP001472677"/>
    </source>
</evidence>
<reference evidence="2 3" key="1">
    <citation type="journal article" date="2024" name="G3 (Bethesda)">
        <title>Genome assembly of Hibiscus sabdariffa L. provides insights into metabolisms of medicinal natural products.</title>
        <authorList>
            <person name="Kim T."/>
        </authorList>
    </citation>
    <scope>NUCLEOTIDE SEQUENCE [LARGE SCALE GENOMIC DNA]</scope>
    <source>
        <strain evidence="2">TK-2024</strain>
        <tissue evidence="2">Old leaves</tissue>
    </source>
</reference>
<feature type="domain" description="RNase H type-1" evidence="1">
    <location>
        <begin position="58"/>
        <end position="91"/>
    </location>
</feature>
<name>A0ABR2GBM9_9ROSI</name>
<organism evidence="2 3">
    <name type="scientific">Hibiscus sabdariffa</name>
    <name type="common">roselle</name>
    <dbReference type="NCBI Taxonomy" id="183260"/>
    <lineage>
        <taxon>Eukaryota</taxon>
        <taxon>Viridiplantae</taxon>
        <taxon>Streptophyta</taxon>
        <taxon>Embryophyta</taxon>
        <taxon>Tracheophyta</taxon>
        <taxon>Spermatophyta</taxon>
        <taxon>Magnoliopsida</taxon>
        <taxon>eudicotyledons</taxon>
        <taxon>Gunneridae</taxon>
        <taxon>Pentapetalae</taxon>
        <taxon>rosids</taxon>
        <taxon>malvids</taxon>
        <taxon>Malvales</taxon>
        <taxon>Malvaceae</taxon>
        <taxon>Malvoideae</taxon>
        <taxon>Hibiscus</taxon>
    </lineage>
</organism>
<keyword evidence="3" id="KW-1185">Reference proteome</keyword>
<sequence length="137" mass="15890">MRLPFDSWFMINLHNQGGFAVNIVEWDTFFPIVCWKLWKKRCRFVMEPGFFELSGNVVVDDIHKLLSRDWEVIIRKIPREMNKVADALAQSSRDDPMRLLLFDVPSIEVQHLVLMDKQGVDDGMVGDGMVGDGMHRP</sequence>
<gene>
    <name evidence="2" type="ORF">V6N12_049858</name>
</gene>
<comment type="caution">
    <text evidence="2">The sequence shown here is derived from an EMBL/GenBank/DDBJ whole genome shotgun (WGS) entry which is preliminary data.</text>
</comment>
<dbReference type="InterPro" id="IPR002156">
    <property type="entry name" value="RNaseH_domain"/>
</dbReference>
<dbReference type="Pfam" id="PF13456">
    <property type="entry name" value="RVT_3"/>
    <property type="match status" value="1"/>
</dbReference>
<accession>A0ABR2GBM9</accession>
<evidence type="ECO:0000313" key="2">
    <source>
        <dbReference type="EMBL" id="KAK8599996.1"/>
    </source>
</evidence>
<proteinExistence type="predicted"/>
<dbReference type="Proteomes" id="UP001472677">
    <property type="component" value="Unassembled WGS sequence"/>
</dbReference>
<evidence type="ECO:0000259" key="1">
    <source>
        <dbReference type="Pfam" id="PF13456"/>
    </source>
</evidence>
<dbReference type="EMBL" id="JBBPBM010000001">
    <property type="protein sequence ID" value="KAK8599996.1"/>
    <property type="molecule type" value="Genomic_DNA"/>
</dbReference>
<protein>
    <recommendedName>
        <fullName evidence="1">RNase H type-1 domain-containing protein</fullName>
    </recommendedName>
</protein>